<accession>A0ABM1FJY9</accession>
<evidence type="ECO:0000256" key="1">
    <source>
        <dbReference type="RuleBase" id="RU003767"/>
    </source>
</evidence>
<dbReference type="Pfam" id="PF00125">
    <property type="entry name" value="Histone"/>
    <property type="match status" value="1"/>
</dbReference>
<organism evidence="4 5">
    <name type="scientific">Solanum pennellii</name>
    <name type="common">Tomato</name>
    <name type="synonym">Lycopersicon pennellii</name>
    <dbReference type="NCBI Taxonomy" id="28526"/>
    <lineage>
        <taxon>Eukaryota</taxon>
        <taxon>Viridiplantae</taxon>
        <taxon>Streptophyta</taxon>
        <taxon>Embryophyta</taxon>
        <taxon>Tracheophyta</taxon>
        <taxon>Spermatophyta</taxon>
        <taxon>Magnoliopsida</taxon>
        <taxon>eudicotyledons</taxon>
        <taxon>Gunneridae</taxon>
        <taxon>Pentapetalae</taxon>
        <taxon>asterids</taxon>
        <taxon>lamiids</taxon>
        <taxon>Solanales</taxon>
        <taxon>Solanaceae</taxon>
        <taxon>Solanoideae</taxon>
        <taxon>Solaneae</taxon>
        <taxon>Solanum</taxon>
        <taxon>Solanum subgen. Lycopersicon</taxon>
    </lineage>
</organism>
<dbReference type="Gene3D" id="1.10.20.10">
    <property type="entry name" value="Histone, subunit A"/>
    <property type="match status" value="1"/>
</dbReference>
<sequence>MVGKGKSLGSTSAKKYRSRSTKAGLHFLVGHISQFLKVGKYAERVGARAPVFLEAVLEYLATEVLDLAGNAARENKKTRINPTHIHLAIRTDDELSKLGGDATIVNCGVIPNIHNSHMSNNKSSHSSKVIVATIEEED</sequence>
<feature type="domain" description="Core Histone H2A/H2B/H3" evidence="2">
    <location>
        <begin position="10"/>
        <end position="90"/>
    </location>
</feature>
<feature type="domain" description="Histone H2A C-terminal" evidence="3">
    <location>
        <begin position="93"/>
        <end position="125"/>
    </location>
</feature>
<reference evidence="5" key="2">
    <citation type="submission" date="2025-08" db="UniProtKB">
        <authorList>
            <consortium name="RefSeq"/>
        </authorList>
    </citation>
    <scope>IDENTIFICATION</scope>
</reference>
<evidence type="ECO:0000313" key="4">
    <source>
        <dbReference type="Proteomes" id="UP000694930"/>
    </source>
</evidence>
<dbReference type="InterPro" id="IPR032454">
    <property type="entry name" value="Histone_H2A_C"/>
</dbReference>
<dbReference type="RefSeq" id="XP_015057998.1">
    <property type="nucleotide sequence ID" value="XM_015202512.2"/>
</dbReference>
<keyword evidence="4" id="KW-1185">Reference proteome</keyword>
<comment type="subunit">
    <text evidence="1">The nucleosome is a histone octamer containing two molecules each of H2A, H2B, H3 and H4 assembled in one H3-H4 heterotetramer and two H2A-H2B heterodimers. The octamer wraps approximately 147 bp of DNA.</text>
</comment>
<evidence type="ECO:0000259" key="2">
    <source>
        <dbReference type="Pfam" id="PF00125"/>
    </source>
</evidence>
<dbReference type="PANTHER" id="PTHR23430">
    <property type="entry name" value="HISTONE H2A"/>
    <property type="match status" value="1"/>
</dbReference>
<keyword evidence="1" id="KW-0544">Nucleosome core</keyword>
<reference evidence="4" key="1">
    <citation type="journal article" date="2014" name="Nat. Genet.">
        <title>The genome of the stress-tolerant wild tomato species Solanum pennellii.</title>
        <authorList>
            <person name="Bolger A."/>
            <person name="Scossa F."/>
            <person name="Bolger M.E."/>
            <person name="Lanz C."/>
            <person name="Maumus F."/>
            <person name="Tohge T."/>
            <person name="Quesneville H."/>
            <person name="Alseekh S."/>
            <person name="Sorensen I."/>
            <person name="Lichtenstein G."/>
            <person name="Fich E.A."/>
            <person name="Conte M."/>
            <person name="Keller H."/>
            <person name="Schneeberger K."/>
            <person name="Schwacke R."/>
            <person name="Ofner I."/>
            <person name="Vrebalov J."/>
            <person name="Xu Y."/>
            <person name="Osorio S."/>
            <person name="Aflitos S.A."/>
            <person name="Schijlen E."/>
            <person name="Jimenez-Gomez J.M."/>
            <person name="Ryngajllo M."/>
            <person name="Kimura S."/>
            <person name="Kumar R."/>
            <person name="Koenig D."/>
            <person name="Headland L.R."/>
            <person name="Maloof J.N."/>
            <person name="Sinha N."/>
            <person name="van Ham R.C."/>
            <person name="Lankhorst R.K."/>
            <person name="Mao L."/>
            <person name="Vogel A."/>
            <person name="Arsova B."/>
            <person name="Panstruga R."/>
            <person name="Fei Z."/>
            <person name="Rose J.K."/>
            <person name="Zamir D."/>
            <person name="Carrari F."/>
            <person name="Giovannoni J.J."/>
            <person name="Weigel D."/>
            <person name="Usadel B."/>
            <person name="Fernie A.R."/>
        </authorList>
    </citation>
    <scope>NUCLEOTIDE SEQUENCE [LARGE SCALE GENOMIC DNA]</scope>
    <source>
        <strain evidence="4">cv. LA0716</strain>
    </source>
</reference>
<dbReference type="SMART" id="SM00414">
    <property type="entry name" value="H2A"/>
    <property type="match status" value="1"/>
</dbReference>
<protein>
    <recommendedName>
        <fullName evidence="1">Histone H2A</fullName>
    </recommendedName>
</protein>
<comment type="subcellular location">
    <subcellularLocation>
        <location evidence="1">Nucleus</location>
    </subcellularLocation>
</comment>
<dbReference type="InterPro" id="IPR009072">
    <property type="entry name" value="Histone-fold"/>
</dbReference>
<dbReference type="Proteomes" id="UP000694930">
    <property type="component" value="Chromosome 11"/>
</dbReference>
<gene>
    <name evidence="5" type="primary">LOC107004283</name>
</gene>
<keyword evidence="1" id="KW-0238">DNA-binding</keyword>
<dbReference type="Pfam" id="PF16211">
    <property type="entry name" value="Histone_H2A_C"/>
    <property type="match status" value="1"/>
</dbReference>
<comment type="similarity">
    <text evidence="1">Belongs to the histone H2A family.</text>
</comment>
<dbReference type="GeneID" id="107004283"/>
<name>A0ABM1FJY9_SOLPN</name>
<dbReference type="InterPro" id="IPR007125">
    <property type="entry name" value="H2A/H2B/H3"/>
</dbReference>
<dbReference type="SUPFAM" id="SSF47113">
    <property type="entry name" value="Histone-fold"/>
    <property type="match status" value="1"/>
</dbReference>
<keyword evidence="1" id="KW-0158">Chromosome</keyword>
<dbReference type="PRINTS" id="PR00620">
    <property type="entry name" value="HISTONEH2A"/>
</dbReference>
<dbReference type="InterPro" id="IPR002119">
    <property type="entry name" value="Histone_H2A"/>
</dbReference>
<evidence type="ECO:0000259" key="3">
    <source>
        <dbReference type="Pfam" id="PF16211"/>
    </source>
</evidence>
<evidence type="ECO:0000313" key="5">
    <source>
        <dbReference type="RefSeq" id="XP_015057998.1"/>
    </source>
</evidence>
<proteinExistence type="inferred from homology"/>
<keyword evidence="1" id="KW-0539">Nucleus</keyword>
<dbReference type="CDD" id="cd00074">
    <property type="entry name" value="HFD_H2A"/>
    <property type="match status" value="1"/>
</dbReference>